<dbReference type="GO" id="GO:0000160">
    <property type="term" value="P:phosphorelay signal transduction system"/>
    <property type="evidence" value="ECO:0007669"/>
    <property type="project" value="InterPro"/>
</dbReference>
<dbReference type="SUPFAM" id="SSF52172">
    <property type="entry name" value="CheY-like"/>
    <property type="match status" value="1"/>
</dbReference>
<feature type="domain" description="GGDEF" evidence="4">
    <location>
        <begin position="410"/>
        <end position="534"/>
    </location>
</feature>
<dbReference type="PROSITE" id="PS50887">
    <property type="entry name" value="GGDEF"/>
    <property type="match status" value="1"/>
</dbReference>
<dbReference type="Pfam" id="PF00989">
    <property type="entry name" value="PAS"/>
    <property type="match status" value="1"/>
</dbReference>
<dbReference type="NCBIfam" id="TIGR00229">
    <property type="entry name" value="sensory_box"/>
    <property type="match status" value="2"/>
</dbReference>
<evidence type="ECO:0000259" key="3">
    <source>
        <dbReference type="PROSITE" id="PS50112"/>
    </source>
</evidence>
<dbReference type="CDD" id="cd01949">
    <property type="entry name" value="GGDEF"/>
    <property type="match status" value="1"/>
</dbReference>
<accession>A0A3M8SPN3</accession>
<dbReference type="InterPro" id="IPR052155">
    <property type="entry name" value="Biofilm_reg_signaling"/>
</dbReference>
<dbReference type="EMBL" id="RIBS01000005">
    <property type="protein sequence ID" value="RNF83308.1"/>
    <property type="molecule type" value="Genomic_DNA"/>
</dbReference>
<sequence length="534" mass="60344">MSDTRNVLLVEDDSIDAALIEAYLSKSALVRGPTFHVERVTRFSAAVELLSKRDRSYDVLLLDRGLPDASRSSAIGTLRERFPALPIVVLTGLDDATAAMDAVANGAQDYLIKGRVTAESLARVLNYAITRQRLEQQVREREAENRALFDQNPVPIWVYDVETLQILEVNEAAQRNYGWTREEFLAMRVSDIATEQTATEEGTAEDADLDGVIQRHRTRFGHEILTDVSLHTMDFRGRKACLVLALDVTETQRMVEALSANEQRYRELFEMSLGLICEHTLDGRVLAINPAAAHALGYEPAELIGVSLTELVPERFRDQVDLYLEAVAREGRFTGMMTVQRRDGQWRAWRFHNRLYADSGVAPLVIGHAQDITDEMRHQQELQDASLTDPLTGARNRRYLDYLTRGGALSNWGCLVVDLDHFKQINDTFGHERGDEVLVGVVEFLRSQTRQDDVVVRMGGDEFMVLLCNEAADTVSALAQRVIEAMTRGEPPCVLSLGWATRTDDETLERTMARADQQLYDQRRRRRGERVDVH</sequence>
<dbReference type="OrthoDB" id="9812260at2"/>
<reference evidence="5 6" key="1">
    <citation type="submission" date="2018-11" db="EMBL/GenBank/DDBJ databases">
        <title>Lysobacter cryohumiis sp. nov., isolated from soil in the Tianshan Mountains, Xinjiang, China.</title>
        <authorList>
            <person name="Luo Y."/>
            <person name="Sheng H."/>
        </authorList>
    </citation>
    <scope>NUCLEOTIDE SEQUENCE [LARGE SCALE GENOMIC DNA]</scope>
    <source>
        <strain evidence="5 6">ZS60</strain>
    </source>
</reference>
<dbReference type="PANTHER" id="PTHR44757">
    <property type="entry name" value="DIGUANYLATE CYCLASE DGCP"/>
    <property type="match status" value="1"/>
</dbReference>
<dbReference type="Gene3D" id="3.30.450.20">
    <property type="entry name" value="PAS domain"/>
    <property type="match status" value="2"/>
</dbReference>
<dbReference type="SUPFAM" id="SSF55073">
    <property type="entry name" value="Nucleotide cyclase"/>
    <property type="match status" value="1"/>
</dbReference>
<dbReference type="InterPro" id="IPR000160">
    <property type="entry name" value="GGDEF_dom"/>
</dbReference>
<organism evidence="5 6">
    <name type="scientific">Montanilutibacter psychrotolerans</name>
    <dbReference type="NCBI Taxonomy" id="1327343"/>
    <lineage>
        <taxon>Bacteria</taxon>
        <taxon>Pseudomonadati</taxon>
        <taxon>Pseudomonadota</taxon>
        <taxon>Gammaproteobacteria</taxon>
        <taxon>Lysobacterales</taxon>
        <taxon>Lysobacteraceae</taxon>
        <taxon>Montanilutibacter</taxon>
    </lineage>
</organism>
<name>A0A3M8SPN3_9GAMM</name>
<dbReference type="PROSITE" id="PS50110">
    <property type="entry name" value="RESPONSE_REGULATORY"/>
    <property type="match status" value="1"/>
</dbReference>
<feature type="domain" description="Response regulatory" evidence="2">
    <location>
        <begin position="6"/>
        <end position="128"/>
    </location>
</feature>
<keyword evidence="6" id="KW-1185">Reference proteome</keyword>
<dbReference type="SMART" id="SM00091">
    <property type="entry name" value="PAS"/>
    <property type="match status" value="2"/>
</dbReference>
<dbReference type="InterPro" id="IPR000014">
    <property type="entry name" value="PAS"/>
</dbReference>
<feature type="domain" description="PAS" evidence="3">
    <location>
        <begin position="261"/>
        <end position="331"/>
    </location>
</feature>
<dbReference type="InterPro" id="IPR035965">
    <property type="entry name" value="PAS-like_dom_sf"/>
</dbReference>
<gene>
    <name evidence="5" type="ORF">EER27_12510</name>
</gene>
<evidence type="ECO:0000259" key="2">
    <source>
        <dbReference type="PROSITE" id="PS50110"/>
    </source>
</evidence>
<feature type="modified residue" description="4-aspartylphosphate" evidence="1">
    <location>
        <position position="63"/>
    </location>
</feature>
<dbReference type="CDD" id="cd00130">
    <property type="entry name" value="PAS"/>
    <property type="match status" value="2"/>
</dbReference>
<dbReference type="InterPro" id="IPR011006">
    <property type="entry name" value="CheY-like_superfamily"/>
</dbReference>
<evidence type="ECO:0000259" key="4">
    <source>
        <dbReference type="PROSITE" id="PS50887"/>
    </source>
</evidence>
<dbReference type="PROSITE" id="PS50112">
    <property type="entry name" value="PAS"/>
    <property type="match status" value="2"/>
</dbReference>
<dbReference type="Proteomes" id="UP000267049">
    <property type="component" value="Unassembled WGS sequence"/>
</dbReference>
<dbReference type="InterPro" id="IPR013767">
    <property type="entry name" value="PAS_fold"/>
</dbReference>
<comment type="caution">
    <text evidence="5">The sequence shown here is derived from an EMBL/GenBank/DDBJ whole genome shotgun (WGS) entry which is preliminary data.</text>
</comment>
<dbReference type="InterPro" id="IPR029787">
    <property type="entry name" value="Nucleotide_cyclase"/>
</dbReference>
<dbReference type="Gene3D" id="3.30.70.270">
    <property type="match status" value="1"/>
</dbReference>
<dbReference type="AlphaFoldDB" id="A0A3M8SPN3"/>
<evidence type="ECO:0000313" key="6">
    <source>
        <dbReference type="Proteomes" id="UP000267049"/>
    </source>
</evidence>
<keyword evidence="1" id="KW-0597">Phosphoprotein</keyword>
<evidence type="ECO:0000256" key="1">
    <source>
        <dbReference type="PROSITE-ProRule" id="PRU00169"/>
    </source>
</evidence>
<dbReference type="CDD" id="cd00156">
    <property type="entry name" value="REC"/>
    <property type="match status" value="1"/>
</dbReference>
<dbReference type="Pfam" id="PF00990">
    <property type="entry name" value="GGDEF"/>
    <property type="match status" value="1"/>
</dbReference>
<feature type="domain" description="PAS" evidence="3">
    <location>
        <begin position="141"/>
        <end position="185"/>
    </location>
</feature>
<dbReference type="PANTHER" id="PTHR44757:SF2">
    <property type="entry name" value="BIOFILM ARCHITECTURE MAINTENANCE PROTEIN MBAA"/>
    <property type="match status" value="1"/>
</dbReference>
<protein>
    <submittedName>
        <fullName evidence="5">PAS domain S-box protein</fullName>
    </submittedName>
</protein>
<dbReference type="Pfam" id="PF00072">
    <property type="entry name" value="Response_reg"/>
    <property type="match status" value="1"/>
</dbReference>
<dbReference type="RefSeq" id="WP_123088439.1">
    <property type="nucleotide sequence ID" value="NZ_RIBS01000005.1"/>
</dbReference>
<dbReference type="GO" id="GO:0006355">
    <property type="term" value="P:regulation of DNA-templated transcription"/>
    <property type="evidence" value="ECO:0007669"/>
    <property type="project" value="InterPro"/>
</dbReference>
<dbReference type="Pfam" id="PF08448">
    <property type="entry name" value="PAS_4"/>
    <property type="match status" value="1"/>
</dbReference>
<dbReference type="Gene3D" id="3.40.50.2300">
    <property type="match status" value="1"/>
</dbReference>
<dbReference type="InterPro" id="IPR043128">
    <property type="entry name" value="Rev_trsase/Diguanyl_cyclase"/>
</dbReference>
<proteinExistence type="predicted"/>
<dbReference type="SUPFAM" id="SSF55785">
    <property type="entry name" value="PYP-like sensor domain (PAS domain)"/>
    <property type="match status" value="1"/>
</dbReference>
<dbReference type="NCBIfam" id="TIGR00254">
    <property type="entry name" value="GGDEF"/>
    <property type="match status" value="1"/>
</dbReference>
<dbReference type="SMART" id="SM00267">
    <property type="entry name" value="GGDEF"/>
    <property type="match status" value="1"/>
</dbReference>
<dbReference type="InterPro" id="IPR001789">
    <property type="entry name" value="Sig_transdc_resp-reg_receiver"/>
</dbReference>
<dbReference type="InterPro" id="IPR013656">
    <property type="entry name" value="PAS_4"/>
</dbReference>
<dbReference type="SMART" id="SM00448">
    <property type="entry name" value="REC"/>
    <property type="match status" value="1"/>
</dbReference>
<evidence type="ECO:0000313" key="5">
    <source>
        <dbReference type="EMBL" id="RNF83308.1"/>
    </source>
</evidence>